<feature type="compositionally biased region" description="Low complexity" evidence="1">
    <location>
        <begin position="1"/>
        <end position="11"/>
    </location>
</feature>
<dbReference type="OrthoDB" id="3641178at2759"/>
<name>A0A317VT97_ASPEC</name>
<proteinExistence type="predicted"/>
<evidence type="ECO:0000256" key="1">
    <source>
        <dbReference type="SAM" id="MobiDB-lite"/>
    </source>
</evidence>
<reference evidence="2" key="1">
    <citation type="submission" date="2016-12" db="EMBL/GenBank/DDBJ databases">
        <title>The genomes of Aspergillus section Nigri reveals drivers in fungal speciation.</title>
        <authorList>
            <consortium name="DOE Joint Genome Institute"/>
            <person name="Vesth T.C."/>
            <person name="Nybo J."/>
            <person name="Theobald S."/>
            <person name="Brandl J."/>
            <person name="Frisvad J.C."/>
            <person name="Nielsen K.F."/>
            <person name="Lyhne E.K."/>
            <person name="Kogle M.E."/>
            <person name="Kuo A."/>
            <person name="Riley R."/>
            <person name="Clum A."/>
            <person name="Nolan M."/>
            <person name="Lipzen A."/>
            <person name="Salamov A."/>
            <person name="Henrissat B."/>
            <person name="Wiebenga A."/>
            <person name="De vries R.P."/>
            <person name="Grigoriev I.V."/>
            <person name="Mortensen U.H."/>
            <person name="Andersen M.R."/>
            <person name="Baker S.E."/>
        </authorList>
    </citation>
    <scope>NUCLEOTIDE SEQUENCE</scope>
    <source>
        <strain evidence="2">CBS 122712</strain>
    </source>
</reference>
<evidence type="ECO:0000313" key="2">
    <source>
        <dbReference type="EMBL" id="PWY76541.1"/>
    </source>
</evidence>
<keyword evidence="3" id="KW-1185">Reference proteome</keyword>
<dbReference type="GeneID" id="37048868"/>
<dbReference type="EMBL" id="MSFU01000008">
    <property type="protein sequence ID" value="PWY76541.1"/>
    <property type="molecule type" value="Genomic_DNA"/>
</dbReference>
<protein>
    <submittedName>
        <fullName evidence="2">Uncharacterized protein</fullName>
    </submittedName>
</protein>
<sequence length="93" mass="10501">MTTRSTTSSTPSPSPSPTSHPTTTPRTKTSGTTNWPLTLRTIKNLYTSHHYRQCIAHAAEHLSLTEQPVQSRLFILSYLHSTFLSCLREYILL</sequence>
<dbReference type="RefSeq" id="XP_025389531.1">
    <property type="nucleotide sequence ID" value="XM_025526906.1"/>
</dbReference>
<dbReference type="AlphaFoldDB" id="A0A317VT97"/>
<feature type="compositionally biased region" description="Low complexity" evidence="1">
    <location>
        <begin position="19"/>
        <end position="33"/>
    </location>
</feature>
<dbReference type="Proteomes" id="UP000246171">
    <property type="component" value="Unassembled WGS sequence"/>
</dbReference>
<organism evidence="2 3">
    <name type="scientific">Aspergillus eucalypticola (strain CBS 122712 / IBT 29274)</name>
    <dbReference type="NCBI Taxonomy" id="1448314"/>
    <lineage>
        <taxon>Eukaryota</taxon>
        <taxon>Fungi</taxon>
        <taxon>Dikarya</taxon>
        <taxon>Ascomycota</taxon>
        <taxon>Pezizomycotina</taxon>
        <taxon>Eurotiomycetes</taxon>
        <taxon>Eurotiomycetidae</taxon>
        <taxon>Eurotiales</taxon>
        <taxon>Aspergillaceae</taxon>
        <taxon>Aspergillus</taxon>
        <taxon>Aspergillus subgen. Circumdati</taxon>
    </lineage>
</organism>
<accession>A0A317VT97</accession>
<comment type="caution">
    <text evidence="2">The sequence shown here is derived from an EMBL/GenBank/DDBJ whole genome shotgun (WGS) entry which is preliminary data.</text>
</comment>
<feature type="region of interest" description="Disordered" evidence="1">
    <location>
        <begin position="1"/>
        <end position="34"/>
    </location>
</feature>
<dbReference type="VEuPathDB" id="FungiDB:BO83DRAFT_232309"/>
<evidence type="ECO:0000313" key="3">
    <source>
        <dbReference type="Proteomes" id="UP000246171"/>
    </source>
</evidence>
<gene>
    <name evidence="2" type="ORF">BO83DRAFT_232309</name>
</gene>